<dbReference type="PANTHER" id="PTHR23312:SF8">
    <property type="entry name" value="ARMADILLO REPEAT-CONTAINING PROTEIN 5"/>
    <property type="match status" value="1"/>
</dbReference>
<reference evidence="2" key="1">
    <citation type="journal article" date="2013" name="Genetics">
        <title>The draft genome and transcriptome of Panagrellus redivivus are shaped by the harsh demands of a free-living lifestyle.</title>
        <authorList>
            <person name="Srinivasan J."/>
            <person name="Dillman A.R."/>
            <person name="Macchietto M.G."/>
            <person name="Heikkinen L."/>
            <person name="Lakso M."/>
            <person name="Fracchia K.M."/>
            <person name="Antoshechkin I."/>
            <person name="Mortazavi A."/>
            <person name="Wong G."/>
            <person name="Sternberg P.W."/>
        </authorList>
    </citation>
    <scope>NUCLEOTIDE SEQUENCE [LARGE SCALE GENOMIC DNA]</scope>
    <source>
        <strain evidence="2">MT8872</strain>
    </source>
</reference>
<dbReference type="PANTHER" id="PTHR23312">
    <property type="entry name" value="ARMC5 ARMADILLO REPEAT-CONTAINING -RELATED"/>
    <property type="match status" value="1"/>
</dbReference>
<organism evidence="2 3">
    <name type="scientific">Panagrellus redivivus</name>
    <name type="common">Microworm</name>
    <dbReference type="NCBI Taxonomy" id="6233"/>
    <lineage>
        <taxon>Eukaryota</taxon>
        <taxon>Metazoa</taxon>
        <taxon>Ecdysozoa</taxon>
        <taxon>Nematoda</taxon>
        <taxon>Chromadorea</taxon>
        <taxon>Rhabditida</taxon>
        <taxon>Tylenchina</taxon>
        <taxon>Panagrolaimomorpha</taxon>
        <taxon>Panagrolaimoidea</taxon>
        <taxon>Panagrolaimidae</taxon>
        <taxon>Panagrellus</taxon>
    </lineage>
</organism>
<dbReference type="SUPFAM" id="SSF48371">
    <property type="entry name" value="ARM repeat"/>
    <property type="match status" value="1"/>
</dbReference>
<accession>A0A7E4UXJ4</accession>
<reference evidence="3" key="2">
    <citation type="submission" date="2020-10" db="UniProtKB">
        <authorList>
            <consortium name="WormBaseParasite"/>
        </authorList>
    </citation>
    <scope>IDENTIFICATION</scope>
</reference>
<protein>
    <submittedName>
        <fullName evidence="3">BTB domain-containing protein</fullName>
    </submittedName>
</protein>
<dbReference type="AlphaFoldDB" id="A0A7E4UXJ4"/>
<sequence>MDKKMLLHCNIGYHFGALLARFTPAQLADTESELSKKILKIFSMLVKCDRNKLTRQLEGSPGPAVLVEFIFMSDANPNVKEYQKHLISLLGFCILREAFGLPVLRRIVENYEPSGIKLKYLCVIAQDAWGRNALREHGGLEILLDACGERFDPQATMISKHLRHYMHDAKGLSAIVRNEAFMDKLLRMIEKYSDAHENCKGNTGKLHKVEIGLRPDAPNFIAQLNELEDKTQTSYMKRTTFSKDLRDLTAMDPPPQAGSYVPLNMWSASSPVRSPTHSSPSMSPRSQANDDQEGSMSDSSMSSASSEAAKSPYLADIELHQDSSIYDEDILVCGRKICPNLLNLISWISHNPENHKCLMRRPILEMLLKCMSRGVPSDVMKTAKACILRLVKSPTILTHFLELKMHITVIRTLLRLPCLIQRYARRCVQCDERRSAGREIIQELSLHTCTTSGWAFMEALLKKNDPVVHLFACSAGVVLVRQSSYRPQMIRRFEPLLKLMNRFTAMLNEAASITVPAESGEDALHQARIDFFASNNANFEMIIFAFSSILTYKVQQDVLKSQVERQSGDEITKEDDCDACRININDIPIERQVAFKLSDGTALATVDMDALCANSEYYRGMFENNFAERTQGIREFTLGTDDSLIIHETHYKKFLHRLAGCTAKTCAGIEDTATCISLLYLADKYLAINLLDLLIFKNGLAEKFVCGNTLADFIPILLNSSLATHAPLSKLFFLIFLRYSSMEAIYEVFNVVIAVRSVDAFIELLRAFLNECWKTLPDHPSYRVWV</sequence>
<dbReference type="Proteomes" id="UP000492821">
    <property type="component" value="Unassembled WGS sequence"/>
</dbReference>
<evidence type="ECO:0000313" key="3">
    <source>
        <dbReference type="WBParaSite" id="Pan_g13985.t1"/>
    </source>
</evidence>
<dbReference type="GO" id="GO:0005829">
    <property type="term" value="C:cytosol"/>
    <property type="evidence" value="ECO:0007669"/>
    <property type="project" value="TreeGrafter"/>
</dbReference>
<feature type="compositionally biased region" description="Low complexity" evidence="1">
    <location>
        <begin position="295"/>
        <end position="305"/>
    </location>
</feature>
<name>A0A7E4UXJ4_PANRE</name>
<evidence type="ECO:0000256" key="1">
    <source>
        <dbReference type="SAM" id="MobiDB-lite"/>
    </source>
</evidence>
<dbReference type="WBParaSite" id="Pan_g13985.t1">
    <property type="protein sequence ID" value="Pan_g13985.t1"/>
    <property type="gene ID" value="Pan_g13985"/>
</dbReference>
<keyword evidence="2" id="KW-1185">Reference proteome</keyword>
<evidence type="ECO:0000313" key="2">
    <source>
        <dbReference type="Proteomes" id="UP000492821"/>
    </source>
</evidence>
<feature type="region of interest" description="Disordered" evidence="1">
    <location>
        <begin position="269"/>
        <end position="305"/>
    </location>
</feature>
<dbReference type="GO" id="GO:0009653">
    <property type="term" value="P:anatomical structure morphogenesis"/>
    <property type="evidence" value="ECO:0007669"/>
    <property type="project" value="TreeGrafter"/>
</dbReference>
<dbReference type="InterPro" id="IPR016024">
    <property type="entry name" value="ARM-type_fold"/>
</dbReference>
<proteinExistence type="predicted"/>
<feature type="compositionally biased region" description="Polar residues" evidence="1">
    <location>
        <begin position="269"/>
        <end position="289"/>
    </location>
</feature>